<keyword evidence="2" id="KW-1185">Reference proteome</keyword>
<evidence type="ECO:0000313" key="2">
    <source>
        <dbReference type="Proteomes" id="UP000758603"/>
    </source>
</evidence>
<dbReference type="GeneID" id="70133091"/>
<proteinExistence type="predicted"/>
<dbReference type="OrthoDB" id="423576at2759"/>
<protein>
    <submittedName>
        <fullName evidence="1">Uncharacterized protein</fullName>
    </submittedName>
</protein>
<name>A0A9P8RGS8_9PEZI</name>
<comment type="caution">
    <text evidence="1">The sequence shown here is derived from an EMBL/GenBank/DDBJ whole genome shotgun (WGS) entry which is preliminary data.</text>
</comment>
<dbReference type="Proteomes" id="UP000758603">
    <property type="component" value="Unassembled WGS sequence"/>
</dbReference>
<dbReference type="EMBL" id="JAGPXC010000011">
    <property type="protein sequence ID" value="KAH6645552.1"/>
    <property type="molecule type" value="Genomic_DNA"/>
</dbReference>
<reference evidence="1" key="1">
    <citation type="journal article" date="2021" name="Nat. Commun.">
        <title>Genetic determinants of endophytism in the Arabidopsis root mycobiome.</title>
        <authorList>
            <person name="Mesny F."/>
            <person name="Miyauchi S."/>
            <person name="Thiergart T."/>
            <person name="Pickel B."/>
            <person name="Atanasova L."/>
            <person name="Karlsson M."/>
            <person name="Huettel B."/>
            <person name="Barry K.W."/>
            <person name="Haridas S."/>
            <person name="Chen C."/>
            <person name="Bauer D."/>
            <person name="Andreopoulos W."/>
            <person name="Pangilinan J."/>
            <person name="LaButti K."/>
            <person name="Riley R."/>
            <person name="Lipzen A."/>
            <person name="Clum A."/>
            <person name="Drula E."/>
            <person name="Henrissat B."/>
            <person name="Kohler A."/>
            <person name="Grigoriev I.V."/>
            <person name="Martin F.M."/>
            <person name="Hacquard S."/>
        </authorList>
    </citation>
    <scope>NUCLEOTIDE SEQUENCE</scope>
    <source>
        <strain evidence="1">MPI-SDFR-AT-0073</strain>
    </source>
</reference>
<dbReference type="AlphaFoldDB" id="A0A9P8RGS8"/>
<evidence type="ECO:0000313" key="1">
    <source>
        <dbReference type="EMBL" id="KAH6645552.1"/>
    </source>
</evidence>
<gene>
    <name evidence="1" type="ORF">BKA67DRAFT_585434</name>
</gene>
<dbReference type="RefSeq" id="XP_045952066.1">
    <property type="nucleotide sequence ID" value="XM_046104200.1"/>
</dbReference>
<accession>A0A9P8RGS8</accession>
<organism evidence="1 2">
    <name type="scientific">Truncatella angustata</name>
    <dbReference type="NCBI Taxonomy" id="152316"/>
    <lineage>
        <taxon>Eukaryota</taxon>
        <taxon>Fungi</taxon>
        <taxon>Dikarya</taxon>
        <taxon>Ascomycota</taxon>
        <taxon>Pezizomycotina</taxon>
        <taxon>Sordariomycetes</taxon>
        <taxon>Xylariomycetidae</taxon>
        <taxon>Amphisphaeriales</taxon>
        <taxon>Sporocadaceae</taxon>
        <taxon>Truncatella</taxon>
    </lineage>
</organism>
<sequence>MDIHNQKHCEDEYDALTTDQFEFPIRSTQGFLTVTISRHITEGKLQELWRFHVLQIYHLT</sequence>